<gene>
    <name evidence="1" type="primary">ORF13</name>
</gene>
<organism evidence="1 2">
    <name type="scientific">Vibrio phage ICP1</name>
    <dbReference type="NCBI Taxonomy" id="979525"/>
    <lineage>
        <taxon>Viruses</taxon>
        <taxon>Duplodnaviria</taxon>
        <taxon>Heunggongvirae</taxon>
        <taxon>Uroviricota</taxon>
        <taxon>Caudoviricetes</taxon>
        <taxon>Mohonavirus</taxon>
        <taxon>Mohonavirus ICP1</taxon>
    </lineage>
</organism>
<accession>F1D135</accession>
<sequence>MTFYVGKCEEENKSTVFVYEILLNKPKFIGCRLLEDLESAYQKAIEVISNKRWYQKDYELIEI</sequence>
<dbReference type="KEGG" id="vg:10228492"/>
<reference evidence="1 2" key="1">
    <citation type="journal article" date="2011" name="MBio">
        <title>Evidence of a dominant lineage of Vibrio cholerae-specific lytic bacteriophages shed by cholera patients over a 10-year period in Dhaka, Bangladesh.</title>
        <authorList>
            <person name="Seed K.D."/>
            <person name="Bodi K.L."/>
            <person name="Kropinski A.M."/>
            <person name="Ackermann H.W."/>
            <person name="Calderwood S.B."/>
            <person name="Qadri F."/>
            <person name="Camilli A."/>
        </authorList>
    </citation>
    <scope>NUCLEOTIDE SEQUENCE [LARGE SCALE GENOMIC DNA]</scope>
</reference>
<dbReference type="GeneID" id="10228492"/>
<keyword evidence="2" id="KW-1185">Reference proteome</keyword>
<proteinExistence type="predicted"/>
<dbReference type="RefSeq" id="YP_004250954.1">
    <property type="nucleotide sequence ID" value="NC_015157.1"/>
</dbReference>
<dbReference type="Proteomes" id="UP000007502">
    <property type="component" value="Segment"/>
</dbReference>
<name>F1D135_9CAUD</name>
<protein>
    <submittedName>
        <fullName evidence="1">Uncharacterized protein ORF13</fullName>
    </submittedName>
</protein>
<evidence type="ECO:0000313" key="1">
    <source>
        <dbReference type="EMBL" id="ADX87829.1"/>
    </source>
</evidence>
<dbReference type="EMBL" id="HQ641347">
    <property type="protein sequence ID" value="ADX87829.1"/>
    <property type="molecule type" value="Genomic_DNA"/>
</dbReference>
<evidence type="ECO:0000313" key="2">
    <source>
        <dbReference type="Proteomes" id="UP000007502"/>
    </source>
</evidence>